<dbReference type="AlphaFoldDB" id="A0A8J6B3U0"/>
<comment type="caution">
    <text evidence="1">The sequence shown here is derived from an EMBL/GenBank/DDBJ whole genome shotgun (WGS) entry which is preliminary data.</text>
</comment>
<name>A0A8J6B3U0_9EUKA</name>
<keyword evidence="2" id="KW-1185">Reference proteome</keyword>
<reference evidence="1" key="1">
    <citation type="submission" date="2021-05" db="EMBL/GenBank/DDBJ databases">
        <title>A free-living protist that lacks canonical eukaryotic 1 DNA replication and segregation systems.</title>
        <authorList>
            <person name="Salas-Leiva D.E."/>
            <person name="Tromer E.C."/>
            <person name="Curtis B.A."/>
            <person name="Jerlstrom-Hultqvist J."/>
            <person name="Kolisko M."/>
            <person name="Yi Z."/>
            <person name="Salas-Leiva J.S."/>
            <person name="Gallot-Lavallee L."/>
            <person name="Kops G.J.P.L."/>
            <person name="Archibald J.M."/>
            <person name="Simpson A.G.B."/>
            <person name="Roger A.J."/>
        </authorList>
    </citation>
    <scope>NUCLEOTIDE SEQUENCE</scope>
    <source>
        <strain evidence="1">BICM</strain>
    </source>
</reference>
<gene>
    <name evidence="1" type="ORF">J8273_5389</name>
</gene>
<evidence type="ECO:0000313" key="2">
    <source>
        <dbReference type="Proteomes" id="UP000717585"/>
    </source>
</evidence>
<organism evidence="1 2">
    <name type="scientific">Carpediemonas membranifera</name>
    <dbReference type="NCBI Taxonomy" id="201153"/>
    <lineage>
        <taxon>Eukaryota</taxon>
        <taxon>Metamonada</taxon>
        <taxon>Carpediemonas-like organisms</taxon>
        <taxon>Carpediemonas</taxon>
    </lineage>
</organism>
<dbReference type="Proteomes" id="UP000717585">
    <property type="component" value="Unassembled WGS sequence"/>
</dbReference>
<dbReference type="EMBL" id="JAHDYR010000038">
    <property type="protein sequence ID" value="KAG9392399.1"/>
    <property type="molecule type" value="Genomic_DNA"/>
</dbReference>
<accession>A0A8J6B3U0</accession>
<evidence type="ECO:0000313" key="1">
    <source>
        <dbReference type="EMBL" id="KAG9392399.1"/>
    </source>
</evidence>
<protein>
    <submittedName>
        <fullName evidence="1">Uncharacterized protein</fullName>
    </submittedName>
</protein>
<proteinExistence type="predicted"/>
<sequence>MVTGSIRHRKALGHTVEEEKECSDIVQKRAILMLNTGISVSDVCRILEIDRKTIKAYMKEAHIPKTRKPVKKLHPLSASTTSLTNPALENYYSRRRRVYKAGLDDSMPVNCAPWVDLVRRVTIILTASWSYDTA</sequence>